<dbReference type="EMBL" id="ML976703">
    <property type="protein sequence ID" value="KAF1970142.1"/>
    <property type="molecule type" value="Genomic_DNA"/>
</dbReference>
<evidence type="ECO:0000313" key="4">
    <source>
        <dbReference type="Proteomes" id="UP000800036"/>
    </source>
</evidence>
<evidence type="ECO:0000256" key="2">
    <source>
        <dbReference type="SAM" id="Phobius"/>
    </source>
</evidence>
<reference evidence="3" key="1">
    <citation type="journal article" date="2020" name="Stud. Mycol.">
        <title>101 Dothideomycetes genomes: a test case for predicting lifestyles and emergence of pathogens.</title>
        <authorList>
            <person name="Haridas S."/>
            <person name="Albert R."/>
            <person name="Binder M."/>
            <person name="Bloem J."/>
            <person name="Labutti K."/>
            <person name="Salamov A."/>
            <person name="Andreopoulos B."/>
            <person name="Baker S."/>
            <person name="Barry K."/>
            <person name="Bills G."/>
            <person name="Bluhm B."/>
            <person name="Cannon C."/>
            <person name="Castanera R."/>
            <person name="Culley D."/>
            <person name="Daum C."/>
            <person name="Ezra D."/>
            <person name="Gonzalez J."/>
            <person name="Henrissat B."/>
            <person name="Kuo A."/>
            <person name="Liang C."/>
            <person name="Lipzen A."/>
            <person name="Lutzoni F."/>
            <person name="Magnuson J."/>
            <person name="Mondo S."/>
            <person name="Nolan M."/>
            <person name="Ohm R."/>
            <person name="Pangilinan J."/>
            <person name="Park H.-J."/>
            <person name="Ramirez L."/>
            <person name="Alfaro M."/>
            <person name="Sun H."/>
            <person name="Tritt A."/>
            <person name="Yoshinaga Y."/>
            <person name="Zwiers L.-H."/>
            <person name="Turgeon B."/>
            <person name="Goodwin S."/>
            <person name="Spatafora J."/>
            <person name="Crous P."/>
            <person name="Grigoriev I."/>
        </authorList>
    </citation>
    <scope>NUCLEOTIDE SEQUENCE</scope>
    <source>
        <strain evidence="3">CBS 107.79</strain>
    </source>
</reference>
<protein>
    <submittedName>
        <fullName evidence="3">Uncharacterized protein</fullName>
    </submittedName>
</protein>
<proteinExistence type="predicted"/>
<keyword evidence="2" id="KW-0472">Membrane</keyword>
<feature type="region of interest" description="Disordered" evidence="1">
    <location>
        <begin position="1"/>
        <end position="76"/>
    </location>
</feature>
<accession>A0A6A5V286</accession>
<gene>
    <name evidence="3" type="ORF">BU23DRAFT_215899</name>
</gene>
<organism evidence="3 4">
    <name type="scientific">Bimuria novae-zelandiae CBS 107.79</name>
    <dbReference type="NCBI Taxonomy" id="1447943"/>
    <lineage>
        <taxon>Eukaryota</taxon>
        <taxon>Fungi</taxon>
        <taxon>Dikarya</taxon>
        <taxon>Ascomycota</taxon>
        <taxon>Pezizomycotina</taxon>
        <taxon>Dothideomycetes</taxon>
        <taxon>Pleosporomycetidae</taxon>
        <taxon>Pleosporales</taxon>
        <taxon>Massarineae</taxon>
        <taxon>Didymosphaeriaceae</taxon>
        <taxon>Bimuria</taxon>
    </lineage>
</organism>
<name>A0A6A5V286_9PLEO</name>
<feature type="transmembrane region" description="Helical" evidence="2">
    <location>
        <begin position="94"/>
        <end position="115"/>
    </location>
</feature>
<feature type="compositionally biased region" description="Basic and acidic residues" evidence="1">
    <location>
        <begin position="1"/>
        <end position="17"/>
    </location>
</feature>
<evidence type="ECO:0000256" key="1">
    <source>
        <dbReference type="SAM" id="MobiDB-lite"/>
    </source>
</evidence>
<evidence type="ECO:0000313" key="3">
    <source>
        <dbReference type="EMBL" id="KAF1970142.1"/>
    </source>
</evidence>
<keyword evidence="4" id="KW-1185">Reference proteome</keyword>
<keyword evidence="2" id="KW-1133">Transmembrane helix</keyword>
<sequence length="138" mass="15046">MLPNNLDHHNIVSDFRSDSPPPVPAKDKSLSTPSRIPVPKIRQRRPPPLTEIPQVSKPLPPPPACEVPYKPGTENSVTKPLPALPWKLNANSTLLWTAGLGICFVAVVLLLPVFLEGDAMPGMNRLLRAWGKTILGRA</sequence>
<dbReference type="AlphaFoldDB" id="A0A6A5V286"/>
<keyword evidence="2" id="KW-0812">Transmembrane</keyword>
<dbReference type="Proteomes" id="UP000800036">
    <property type="component" value="Unassembled WGS sequence"/>
</dbReference>
<dbReference type="OrthoDB" id="3798501at2759"/>